<dbReference type="STRING" id="1404245.CGLY_12990"/>
<dbReference type="PANTHER" id="PTHR30204">
    <property type="entry name" value="REDOX-CYCLING DRUG-SENSING TRANSCRIPTIONAL ACTIVATOR SOXR"/>
    <property type="match status" value="1"/>
</dbReference>
<dbReference type="GO" id="GO:0003677">
    <property type="term" value="F:DNA binding"/>
    <property type="evidence" value="ECO:0007669"/>
    <property type="project" value="UniProtKB-KW"/>
</dbReference>
<dbReference type="KEGG" id="cgy:CGLY_12990"/>
<dbReference type="SMART" id="SM00422">
    <property type="entry name" value="HTH_MERR"/>
    <property type="match status" value="1"/>
</dbReference>
<evidence type="ECO:0000313" key="6">
    <source>
        <dbReference type="EMBL" id="AHW65038.1"/>
    </source>
</evidence>
<dbReference type="GO" id="GO:0003700">
    <property type="term" value="F:DNA-binding transcription factor activity"/>
    <property type="evidence" value="ECO:0007669"/>
    <property type="project" value="InterPro"/>
</dbReference>
<evidence type="ECO:0000259" key="5">
    <source>
        <dbReference type="PROSITE" id="PS50937"/>
    </source>
</evidence>
<feature type="domain" description="HTH merR-type" evidence="5">
    <location>
        <begin position="8"/>
        <end position="76"/>
    </location>
</feature>
<dbReference type="InterPro" id="IPR009061">
    <property type="entry name" value="DNA-bd_dom_put_sf"/>
</dbReference>
<protein>
    <submittedName>
        <fullName evidence="6">Putative transcriptional regulator, MerR-family</fullName>
    </submittedName>
</protein>
<dbReference type="InterPro" id="IPR000551">
    <property type="entry name" value="MerR-type_HTH_dom"/>
</dbReference>
<evidence type="ECO:0000256" key="4">
    <source>
        <dbReference type="ARBA" id="ARBA00023163"/>
    </source>
</evidence>
<dbReference type="HOGENOM" id="CLU_060077_4_3_11"/>
<dbReference type="InterPro" id="IPR047057">
    <property type="entry name" value="MerR_fam"/>
</dbReference>
<dbReference type="PANTHER" id="PTHR30204:SF69">
    <property type="entry name" value="MERR-FAMILY TRANSCRIPTIONAL REGULATOR"/>
    <property type="match status" value="1"/>
</dbReference>
<gene>
    <name evidence="6" type="ORF">CGLY_12990</name>
</gene>
<dbReference type="PROSITE" id="PS00552">
    <property type="entry name" value="HTH_MERR_1"/>
    <property type="match status" value="1"/>
</dbReference>
<keyword evidence="3" id="KW-0238">DNA-binding</keyword>
<sequence>MGMTDDETLGIGDLAERIGVTPRVLRHYEQQQLISPGRMENGYRFYDRRQAIRAANIKTLFDLGLSADDIRPQISEGCLDTPLGGRPACQEELAPIHARLDTLDELISRLERSRDRLQKHADSITASLERSR</sequence>
<name>X5DPC1_9CORY</name>
<evidence type="ECO:0000313" key="7">
    <source>
        <dbReference type="Proteomes" id="UP000023703"/>
    </source>
</evidence>
<reference evidence="6 7" key="1">
    <citation type="journal article" date="2015" name="Int. J. Syst. Evol. Microbiol.">
        <title>Revisiting Corynebacterium glyciniphilum (ex Kubota et al., 1972) sp. nov., nom. rev., isolated from putrefied banana.</title>
        <authorList>
            <person name="Al-Dilaimi A."/>
            <person name="Bednarz H."/>
            <person name="Lomker A."/>
            <person name="Niehaus K."/>
            <person name="Kalinowski J."/>
            <person name="Ruckert C."/>
        </authorList>
    </citation>
    <scope>NUCLEOTIDE SEQUENCE [LARGE SCALE GENOMIC DNA]</scope>
    <source>
        <strain evidence="6">AJ 3170</strain>
    </source>
</reference>
<organism evidence="6 7">
    <name type="scientific">Corynebacterium glyciniphilum AJ 3170</name>
    <dbReference type="NCBI Taxonomy" id="1404245"/>
    <lineage>
        <taxon>Bacteria</taxon>
        <taxon>Bacillati</taxon>
        <taxon>Actinomycetota</taxon>
        <taxon>Actinomycetes</taxon>
        <taxon>Mycobacteriales</taxon>
        <taxon>Corynebacteriaceae</taxon>
        <taxon>Corynebacterium</taxon>
    </lineage>
</organism>
<dbReference type="PROSITE" id="PS50937">
    <property type="entry name" value="HTH_MERR_2"/>
    <property type="match status" value="1"/>
</dbReference>
<dbReference type="Proteomes" id="UP000023703">
    <property type="component" value="Chromosome"/>
</dbReference>
<evidence type="ECO:0000256" key="3">
    <source>
        <dbReference type="ARBA" id="ARBA00023125"/>
    </source>
</evidence>
<dbReference type="Gene3D" id="1.10.1660.10">
    <property type="match status" value="1"/>
</dbReference>
<proteinExistence type="predicted"/>
<dbReference type="eggNOG" id="COG0789">
    <property type="taxonomic scope" value="Bacteria"/>
</dbReference>
<evidence type="ECO:0000256" key="2">
    <source>
        <dbReference type="ARBA" id="ARBA00023015"/>
    </source>
</evidence>
<keyword evidence="1" id="KW-0678">Repressor</keyword>
<dbReference type="Pfam" id="PF13411">
    <property type="entry name" value="MerR_1"/>
    <property type="match status" value="1"/>
</dbReference>
<keyword evidence="4" id="KW-0804">Transcription</keyword>
<dbReference type="AlphaFoldDB" id="X5DPC1"/>
<evidence type="ECO:0000256" key="1">
    <source>
        <dbReference type="ARBA" id="ARBA00022491"/>
    </source>
</evidence>
<keyword evidence="2" id="KW-0805">Transcription regulation</keyword>
<keyword evidence="7" id="KW-1185">Reference proteome</keyword>
<dbReference type="SUPFAM" id="SSF46955">
    <property type="entry name" value="Putative DNA-binding domain"/>
    <property type="match status" value="1"/>
</dbReference>
<accession>X5DPC1</accession>
<dbReference type="EMBL" id="CP006842">
    <property type="protein sequence ID" value="AHW65038.1"/>
    <property type="molecule type" value="Genomic_DNA"/>
</dbReference>